<protein>
    <recommendedName>
        <fullName evidence="5">Bromodomain associated domain-containing protein</fullName>
    </recommendedName>
</protein>
<reference evidence="6 7" key="1">
    <citation type="submission" date="2024-02" db="EMBL/GenBank/DDBJ databases">
        <title>Discinaceae phylogenomics.</title>
        <authorList>
            <person name="Dirks A.C."/>
            <person name="James T.Y."/>
        </authorList>
    </citation>
    <scope>NUCLEOTIDE SEQUENCE [LARGE SCALE GENOMIC DNA]</scope>
    <source>
        <strain evidence="6 7">ACD0624</strain>
    </source>
</reference>
<evidence type="ECO:0000256" key="4">
    <source>
        <dbReference type="ARBA" id="ARBA00023242"/>
    </source>
</evidence>
<gene>
    <name evidence="6" type="ORF">Q9L58_000604</name>
</gene>
<evidence type="ECO:0000259" key="5">
    <source>
        <dbReference type="SMART" id="SM00576"/>
    </source>
</evidence>
<keyword evidence="3" id="KW-0804">Transcription</keyword>
<evidence type="ECO:0000256" key="2">
    <source>
        <dbReference type="ARBA" id="ARBA00023015"/>
    </source>
</evidence>
<evidence type="ECO:0000256" key="3">
    <source>
        <dbReference type="ARBA" id="ARBA00023163"/>
    </source>
</evidence>
<proteinExistence type="predicted"/>
<dbReference type="CDD" id="cd00076">
    <property type="entry name" value="HFD_SF"/>
    <property type="match status" value="1"/>
</dbReference>
<organism evidence="6 7">
    <name type="scientific">Discina gigas</name>
    <dbReference type="NCBI Taxonomy" id="1032678"/>
    <lineage>
        <taxon>Eukaryota</taxon>
        <taxon>Fungi</taxon>
        <taxon>Dikarya</taxon>
        <taxon>Ascomycota</taxon>
        <taxon>Pezizomycotina</taxon>
        <taxon>Pezizomycetes</taxon>
        <taxon>Pezizales</taxon>
        <taxon>Discinaceae</taxon>
        <taxon>Discina</taxon>
    </lineage>
</organism>
<comment type="subcellular location">
    <subcellularLocation>
        <location evidence="1">Nucleus</location>
    </subcellularLocation>
</comment>
<evidence type="ECO:0000256" key="1">
    <source>
        <dbReference type="ARBA" id="ARBA00004123"/>
    </source>
</evidence>
<dbReference type="InterPro" id="IPR009072">
    <property type="entry name" value="Histone-fold"/>
</dbReference>
<dbReference type="EMBL" id="JBBBZM010000004">
    <property type="protein sequence ID" value="KAL0640324.1"/>
    <property type="molecule type" value="Genomic_DNA"/>
</dbReference>
<dbReference type="Pfam" id="PF07524">
    <property type="entry name" value="Bromo_TP"/>
    <property type="match status" value="1"/>
</dbReference>
<dbReference type="PANTHER" id="PTHR46338">
    <property type="entry name" value="TRANSCRIPTION INITIATION FACTOR TFIID SUBUNIT 8"/>
    <property type="match status" value="1"/>
</dbReference>
<keyword evidence="4" id="KW-0539">Nucleus</keyword>
<dbReference type="Gene3D" id="1.10.20.10">
    <property type="entry name" value="Histone, subunit A"/>
    <property type="match status" value="1"/>
</dbReference>
<dbReference type="Proteomes" id="UP001447188">
    <property type="component" value="Unassembled WGS sequence"/>
</dbReference>
<dbReference type="InterPro" id="IPR037818">
    <property type="entry name" value="TAF8"/>
</dbReference>
<dbReference type="SMART" id="SM00576">
    <property type="entry name" value="BTP"/>
    <property type="match status" value="1"/>
</dbReference>
<dbReference type="PANTHER" id="PTHR46338:SF1">
    <property type="entry name" value="TRANSCRIPTION INITIATION FACTOR TFIID SUBUNIT 8"/>
    <property type="match status" value="1"/>
</dbReference>
<evidence type="ECO:0000313" key="7">
    <source>
        <dbReference type="Proteomes" id="UP001447188"/>
    </source>
</evidence>
<feature type="domain" description="Bromodomain associated" evidence="5">
    <location>
        <begin position="4"/>
        <end position="80"/>
    </location>
</feature>
<comment type="caution">
    <text evidence="6">The sequence shown here is derived from an EMBL/GenBank/DDBJ whole genome shotgun (WGS) entry which is preliminary data.</text>
</comment>
<keyword evidence="7" id="KW-1185">Reference proteome</keyword>
<dbReference type="InterPro" id="IPR006565">
    <property type="entry name" value="BTP"/>
</dbReference>
<evidence type="ECO:0000313" key="6">
    <source>
        <dbReference type="EMBL" id="KAL0640324.1"/>
    </source>
</evidence>
<keyword evidence="2" id="KW-0805">Transcription regulation</keyword>
<name>A0ABR3GWK5_9PEZI</name>
<accession>A0ABR3GWK5</accession>
<sequence length="177" mass="18800">MNDQELFFALLRVSAAQSLRAAGLTTAKPSVLDAVTDIISRYLVLLGTTTRDFAENAGRTQAELPDIRLALEHVGLLRPLNVFGDPDDDDTRAVDAFVDWMRGSQAAEMRRVAGFATPGVNGNMNGESASGNAPVTGATTMPAVAVGGTTLESGPKNDEWLAAIKKVSDKRRATNIQ</sequence>